<evidence type="ECO:0000256" key="1">
    <source>
        <dbReference type="ARBA" id="ARBA00004203"/>
    </source>
</evidence>
<dbReference type="InterPro" id="IPR045584">
    <property type="entry name" value="Pilin-like"/>
</dbReference>
<keyword evidence="4" id="KW-0998">Cell outer membrane</keyword>
<evidence type="ECO:0000313" key="6">
    <source>
        <dbReference type="EMBL" id="MFC3835389.1"/>
    </source>
</evidence>
<evidence type="ECO:0000256" key="3">
    <source>
        <dbReference type="ARBA" id="ARBA00022764"/>
    </source>
</evidence>
<dbReference type="RefSeq" id="WP_322474609.1">
    <property type="nucleotide sequence ID" value="NZ_JBHRZG010000024.1"/>
</dbReference>
<comment type="caution">
    <text evidence="6">The sequence shown here is derived from an EMBL/GenBank/DDBJ whole genome shotgun (WGS) entry which is preliminary data.</text>
</comment>
<dbReference type="Proteomes" id="UP001595803">
    <property type="component" value="Unassembled WGS sequence"/>
</dbReference>
<keyword evidence="7" id="KW-1185">Reference proteome</keyword>
<reference evidence="7" key="1">
    <citation type="journal article" date="2019" name="Int. J. Syst. Evol. Microbiol.">
        <title>The Global Catalogue of Microorganisms (GCM) 10K type strain sequencing project: providing services to taxonomists for standard genome sequencing and annotation.</title>
        <authorList>
            <consortium name="The Broad Institute Genomics Platform"/>
            <consortium name="The Broad Institute Genome Sequencing Center for Infectious Disease"/>
            <person name="Wu L."/>
            <person name="Ma J."/>
        </authorList>
    </citation>
    <scope>NUCLEOTIDE SEQUENCE [LARGE SCALE GENOMIC DNA]</scope>
    <source>
        <strain evidence="7">CCTCC AB 2017081</strain>
    </source>
</reference>
<name>A0ABV7ZH03_9DEIO</name>
<dbReference type="SUPFAM" id="SSF54523">
    <property type="entry name" value="Pili subunits"/>
    <property type="match status" value="1"/>
</dbReference>
<keyword evidence="5" id="KW-1133">Transmembrane helix</keyword>
<dbReference type="NCBIfam" id="TIGR02532">
    <property type="entry name" value="IV_pilin_GFxxxE"/>
    <property type="match status" value="1"/>
</dbReference>
<evidence type="ECO:0000256" key="4">
    <source>
        <dbReference type="ARBA" id="ARBA00023237"/>
    </source>
</evidence>
<gene>
    <name evidence="6" type="ORF">ACFOSB_21215</name>
</gene>
<accession>A0ABV7ZH03</accession>
<keyword evidence="5" id="KW-0812">Transmembrane</keyword>
<proteinExistence type="predicted"/>
<feature type="transmembrane region" description="Helical" evidence="5">
    <location>
        <begin position="18"/>
        <end position="40"/>
    </location>
</feature>
<dbReference type="PROSITE" id="PS00409">
    <property type="entry name" value="PROKAR_NTER_METHYL"/>
    <property type="match status" value="1"/>
</dbReference>
<keyword evidence="3" id="KW-0574">Periplasm</keyword>
<keyword evidence="5" id="KW-0472">Membrane</keyword>
<dbReference type="Gene3D" id="3.30.700.10">
    <property type="entry name" value="Glycoprotein, Type 4 Pilin"/>
    <property type="match status" value="1"/>
</dbReference>
<evidence type="ECO:0000256" key="2">
    <source>
        <dbReference type="ARBA" id="ARBA00004418"/>
    </source>
</evidence>
<comment type="subcellular location">
    <subcellularLocation>
        <location evidence="1">Cell outer membrane</location>
        <topology evidence="1">Single-pass membrane protein</topology>
    </subcellularLocation>
    <subcellularLocation>
        <location evidence="2">Periplasm</location>
    </subcellularLocation>
</comment>
<evidence type="ECO:0000256" key="5">
    <source>
        <dbReference type="SAM" id="Phobius"/>
    </source>
</evidence>
<dbReference type="EMBL" id="JBHRZG010000024">
    <property type="protein sequence ID" value="MFC3835389.1"/>
    <property type="molecule type" value="Genomic_DNA"/>
</dbReference>
<sequence>MTPHATTSLSQPSAGVTLIELLIVIAILGILLALGMVNYARWRASSAVMQGAQEFAQAVRTTRSGAKRANACWQIAPVSFTASNTEYHVREYSGPTCPATAVTLLRTRTFSMPPGTLLVRVSAAGTVSTTPSTINFVPPYGSTDGAADTFRVQWASDPSISRTVRVTGVFGKVILR</sequence>
<evidence type="ECO:0000313" key="7">
    <source>
        <dbReference type="Proteomes" id="UP001595803"/>
    </source>
</evidence>
<organism evidence="6 7">
    <name type="scientific">Deinococcus rufus</name>
    <dbReference type="NCBI Taxonomy" id="2136097"/>
    <lineage>
        <taxon>Bacteria</taxon>
        <taxon>Thermotogati</taxon>
        <taxon>Deinococcota</taxon>
        <taxon>Deinococci</taxon>
        <taxon>Deinococcales</taxon>
        <taxon>Deinococcaceae</taxon>
        <taxon>Deinococcus</taxon>
    </lineage>
</organism>
<dbReference type="Pfam" id="PF07963">
    <property type="entry name" value="N_methyl"/>
    <property type="match status" value="1"/>
</dbReference>
<dbReference type="InterPro" id="IPR012902">
    <property type="entry name" value="N_methyl_site"/>
</dbReference>
<protein>
    <submittedName>
        <fullName evidence="6">Type II secretion system protein</fullName>
    </submittedName>
</protein>